<reference evidence="1 2" key="1">
    <citation type="journal article" date="2019" name="Commun. Biol.">
        <title>The bagworm genome reveals a unique fibroin gene that provides high tensile strength.</title>
        <authorList>
            <person name="Kono N."/>
            <person name="Nakamura H."/>
            <person name="Ohtoshi R."/>
            <person name="Tomita M."/>
            <person name="Numata K."/>
            <person name="Arakawa K."/>
        </authorList>
    </citation>
    <scope>NUCLEOTIDE SEQUENCE [LARGE SCALE GENOMIC DNA]</scope>
</reference>
<dbReference type="AlphaFoldDB" id="A0A4C1TEA8"/>
<evidence type="ECO:0000313" key="2">
    <source>
        <dbReference type="Proteomes" id="UP000299102"/>
    </source>
</evidence>
<dbReference type="Proteomes" id="UP000299102">
    <property type="component" value="Unassembled WGS sequence"/>
</dbReference>
<protein>
    <recommendedName>
        <fullName evidence="3">Protein sleepless</fullName>
    </recommendedName>
</protein>
<name>A0A4C1TEA8_EUMVA</name>
<dbReference type="EMBL" id="BGZK01000052">
    <property type="protein sequence ID" value="GBP12546.1"/>
    <property type="molecule type" value="Genomic_DNA"/>
</dbReference>
<organism evidence="1 2">
    <name type="scientific">Eumeta variegata</name>
    <name type="common">Bagworm moth</name>
    <name type="synonym">Eumeta japonica</name>
    <dbReference type="NCBI Taxonomy" id="151549"/>
    <lineage>
        <taxon>Eukaryota</taxon>
        <taxon>Metazoa</taxon>
        <taxon>Ecdysozoa</taxon>
        <taxon>Arthropoda</taxon>
        <taxon>Hexapoda</taxon>
        <taxon>Insecta</taxon>
        <taxon>Pterygota</taxon>
        <taxon>Neoptera</taxon>
        <taxon>Endopterygota</taxon>
        <taxon>Lepidoptera</taxon>
        <taxon>Glossata</taxon>
        <taxon>Ditrysia</taxon>
        <taxon>Tineoidea</taxon>
        <taxon>Psychidae</taxon>
        <taxon>Oiketicinae</taxon>
        <taxon>Eumeta</taxon>
    </lineage>
</organism>
<comment type="caution">
    <text evidence="1">The sequence shown here is derived from an EMBL/GenBank/DDBJ whole genome shotgun (WGS) entry which is preliminary data.</text>
</comment>
<gene>
    <name evidence="1" type="ORF">EVAR_10217_1</name>
</gene>
<proteinExistence type="predicted"/>
<evidence type="ECO:0000313" key="1">
    <source>
        <dbReference type="EMBL" id="GBP12546.1"/>
    </source>
</evidence>
<evidence type="ECO:0008006" key="3">
    <source>
        <dbReference type="Google" id="ProtNLM"/>
    </source>
</evidence>
<accession>A0A4C1TEA8</accession>
<sequence>MKPADCACAYILLYIVQHSGAAIECFYCNSASNAACVDVNHYEPEVRARIVPIVDCEREIISPNVQSFFCRKIVQTNAIFVEESLRSACGILFKDRYGNNDIREQCDSKENVVSRVEKTGQVRVVFAREGPP</sequence>
<keyword evidence="2" id="KW-1185">Reference proteome</keyword>
<dbReference type="OrthoDB" id="6420171at2759"/>